<protein>
    <recommendedName>
        <fullName evidence="1">NurA domain-containing protein</fullName>
    </recommendedName>
</protein>
<feature type="domain" description="NurA" evidence="1">
    <location>
        <begin position="128"/>
        <end position="261"/>
    </location>
</feature>
<sequence length="293" mass="31768">MAWRLLRLEPASLQEELPSSPEPEGFHPLEAPWEAKRGGGASWPEPLYFVDGRERAEALVAQGPRLALLGCVAAGAVVLKGGRTGFLDLRVRRVGVGLEGALWAGELVYEPVPSLGEGLEGLWAGLRAAREALEKEVAEGLEGGLLVVDGPVRLLREGPLLGYIKTHWAHYLPKEQEALLEALAPGERTPAFRVRRKGLELASWYLRLPLPPEGVRPPLAGLLRVETPLHGPFLELADLSLGLFPALASHPVKDPRAPQNLLPVGGLERELGRRMGRLEVVGRMLARHLGGGR</sequence>
<dbReference type="RefSeq" id="WP_093005722.1">
    <property type="nucleotide sequence ID" value="NZ_FNBC01000005.1"/>
</dbReference>
<dbReference type="EMBL" id="FNBC01000005">
    <property type="protein sequence ID" value="SDE60676.1"/>
    <property type="molecule type" value="Genomic_DNA"/>
</dbReference>
<reference evidence="3" key="1">
    <citation type="submission" date="2016-10" db="EMBL/GenBank/DDBJ databases">
        <authorList>
            <person name="Varghese N."/>
            <person name="Submissions S."/>
        </authorList>
    </citation>
    <scope>NUCLEOTIDE SEQUENCE [LARGE SCALE GENOMIC DNA]</scope>
    <source>
        <strain evidence="3">CGMCC 1.6992</strain>
    </source>
</reference>
<dbReference type="OrthoDB" id="255198at2"/>
<proteinExistence type="predicted"/>
<keyword evidence="3" id="KW-1185">Reference proteome</keyword>
<dbReference type="Proteomes" id="UP000199446">
    <property type="component" value="Unassembled WGS sequence"/>
</dbReference>
<dbReference type="SUPFAM" id="SSF53098">
    <property type="entry name" value="Ribonuclease H-like"/>
    <property type="match status" value="1"/>
</dbReference>
<name>A0A1G7EB62_9DEIN</name>
<dbReference type="STRING" id="482827.SAMN04488243_10522"/>
<dbReference type="AlphaFoldDB" id="A0A1G7EB62"/>
<dbReference type="InterPro" id="IPR012337">
    <property type="entry name" value="RNaseH-like_sf"/>
</dbReference>
<organism evidence="2 3">
    <name type="scientific">Thermus arciformis</name>
    <dbReference type="NCBI Taxonomy" id="482827"/>
    <lineage>
        <taxon>Bacteria</taxon>
        <taxon>Thermotogati</taxon>
        <taxon>Deinococcota</taxon>
        <taxon>Deinococci</taxon>
        <taxon>Thermales</taxon>
        <taxon>Thermaceae</taxon>
        <taxon>Thermus</taxon>
    </lineage>
</organism>
<evidence type="ECO:0000313" key="2">
    <source>
        <dbReference type="EMBL" id="SDE60676.1"/>
    </source>
</evidence>
<evidence type="ECO:0000313" key="3">
    <source>
        <dbReference type="Proteomes" id="UP000199446"/>
    </source>
</evidence>
<accession>A0A1G7EB62</accession>
<dbReference type="Pfam" id="PF09376">
    <property type="entry name" value="NurA"/>
    <property type="match status" value="1"/>
</dbReference>
<gene>
    <name evidence="2" type="ORF">SAMN04488243_10522</name>
</gene>
<evidence type="ECO:0000259" key="1">
    <source>
        <dbReference type="Pfam" id="PF09376"/>
    </source>
</evidence>
<dbReference type="InterPro" id="IPR018977">
    <property type="entry name" value="NurA_domain"/>
</dbReference>